<keyword evidence="3" id="KW-1185">Reference proteome</keyword>
<gene>
    <name evidence="2" type="ORF">EJB05_00997</name>
</gene>
<evidence type="ECO:0000313" key="3">
    <source>
        <dbReference type="Proteomes" id="UP000324897"/>
    </source>
</evidence>
<comment type="caution">
    <text evidence="2">The sequence shown here is derived from an EMBL/GenBank/DDBJ whole genome shotgun (WGS) entry which is preliminary data.</text>
</comment>
<evidence type="ECO:0008006" key="4">
    <source>
        <dbReference type="Google" id="ProtNLM"/>
    </source>
</evidence>
<dbReference type="PANTHER" id="PTHR45631:SF158">
    <property type="entry name" value="PROTEIN KINASE DOMAIN-CONTAINING PROTEIN"/>
    <property type="match status" value="1"/>
</dbReference>
<dbReference type="InterPro" id="IPR011009">
    <property type="entry name" value="Kinase-like_dom_sf"/>
</dbReference>
<protein>
    <recommendedName>
        <fullName evidence="4">Protein kinase domain-containing protein</fullName>
    </recommendedName>
</protein>
<evidence type="ECO:0000256" key="1">
    <source>
        <dbReference type="SAM" id="MobiDB-lite"/>
    </source>
</evidence>
<feature type="compositionally biased region" description="Polar residues" evidence="1">
    <location>
        <begin position="128"/>
        <end position="138"/>
    </location>
</feature>
<dbReference type="EMBL" id="RWGY01000002">
    <property type="protein sequence ID" value="TVU49671.1"/>
    <property type="molecule type" value="Genomic_DNA"/>
</dbReference>
<sequence length="151" mass="16703">MPAGTLGYLDPEFYHTSQLSEKSDVYRVVLLELITGQSPAIPISNTESIHISLWVRQKLSEGDITSIADPRMGGDYDVNSVWKVAELALQCKEEPSRKRPTMTDIVVELKECLELEVLHAMSCYSSVPSSANNLSGTSVDMHGEASDYPRQ</sequence>
<dbReference type="Gene3D" id="1.10.510.10">
    <property type="entry name" value="Transferase(Phosphotransferase) domain 1"/>
    <property type="match status" value="1"/>
</dbReference>
<dbReference type="PANTHER" id="PTHR45631">
    <property type="entry name" value="OS07G0107800 PROTEIN-RELATED"/>
    <property type="match status" value="1"/>
</dbReference>
<dbReference type="OrthoDB" id="683166at2759"/>
<dbReference type="AlphaFoldDB" id="A0A5J9WNI8"/>
<accession>A0A5J9WNI8</accession>
<evidence type="ECO:0000313" key="2">
    <source>
        <dbReference type="EMBL" id="TVU49671.1"/>
    </source>
</evidence>
<dbReference type="SUPFAM" id="SSF56112">
    <property type="entry name" value="Protein kinase-like (PK-like)"/>
    <property type="match status" value="1"/>
</dbReference>
<name>A0A5J9WNI8_9POAL</name>
<proteinExistence type="predicted"/>
<dbReference type="Proteomes" id="UP000324897">
    <property type="component" value="Chromosome 6"/>
</dbReference>
<feature type="compositionally biased region" description="Basic and acidic residues" evidence="1">
    <location>
        <begin position="141"/>
        <end position="151"/>
    </location>
</feature>
<feature type="non-terminal residue" evidence="2">
    <location>
        <position position="1"/>
    </location>
</feature>
<dbReference type="Gramene" id="TVU49671">
    <property type="protein sequence ID" value="TVU49671"/>
    <property type="gene ID" value="EJB05_00997"/>
</dbReference>
<feature type="region of interest" description="Disordered" evidence="1">
    <location>
        <begin position="128"/>
        <end position="151"/>
    </location>
</feature>
<organism evidence="2 3">
    <name type="scientific">Eragrostis curvula</name>
    <name type="common">weeping love grass</name>
    <dbReference type="NCBI Taxonomy" id="38414"/>
    <lineage>
        <taxon>Eukaryota</taxon>
        <taxon>Viridiplantae</taxon>
        <taxon>Streptophyta</taxon>
        <taxon>Embryophyta</taxon>
        <taxon>Tracheophyta</taxon>
        <taxon>Spermatophyta</taxon>
        <taxon>Magnoliopsida</taxon>
        <taxon>Liliopsida</taxon>
        <taxon>Poales</taxon>
        <taxon>Poaceae</taxon>
        <taxon>PACMAD clade</taxon>
        <taxon>Chloridoideae</taxon>
        <taxon>Eragrostideae</taxon>
        <taxon>Eragrostidinae</taxon>
        <taxon>Eragrostis</taxon>
    </lineage>
</organism>
<reference evidence="2 3" key="1">
    <citation type="journal article" date="2019" name="Sci. Rep.">
        <title>A high-quality genome of Eragrostis curvula grass provides insights into Poaceae evolution and supports new strategies to enhance forage quality.</title>
        <authorList>
            <person name="Carballo J."/>
            <person name="Santos B.A.C.M."/>
            <person name="Zappacosta D."/>
            <person name="Garbus I."/>
            <person name="Selva J.P."/>
            <person name="Gallo C.A."/>
            <person name="Diaz A."/>
            <person name="Albertini E."/>
            <person name="Caccamo M."/>
            <person name="Echenique V."/>
        </authorList>
    </citation>
    <scope>NUCLEOTIDE SEQUENCE [LARGE SCALE GENOMIC DNA]</scope>
    <source>
        <strain evidence="3">cv. Victoria</strain>
        <tissue evidence="2">Leaf</tissue>
    </source>
</reference>